<comment type="similarity">
    <text evidence="9">Belongs to the G-protein coupled receptor 1 family.</text>
</comment>
<keyword evidence="7 9" id="KW-0675">Receptor</keyword>
<protein>
    <submittedName>
        <fullName evidence="12">Chemokine receptor 5</fullName>
    </submittedName>
</protein>
<feature type="domain" description="G-protein coupled receptors family 1 profile" evidence="11">
    <location>
        <begin position="401"/>
        <end position="658"/>
    </location>
</feature>
<dbReference type="SMART" id="SM01381">
    <property type="entry name" value="7TM_GPCR_Srsx"/>
    <property type="match status" value="1"/>
</dbReference>
<dbReference type="GO" id="GO:0007204">
    <property type="term" value="P:positive regulation of cytosolic calcium ion concentration"/>
    <property type="evidence" value="ECO:0007669"/>
    <property type="project" value="TreeGrafter"/>
</dbReference>
<dbReference type="GO" id="GO:0019722">
    <property type="term" value="P:calcium-mediated signaling"/>
    <property type="evidence" value="ECO:0007669"/>
    <property type="project" value="TreeGrafter"/>
</dbReference>
<evidence type="ECO:0000259" key="11">
    <source>
        <dbReference type="PROSITE" id="PS50262"/>
    </source>
</evidence>
<keyword evidence="13" id="KW-1185">Reference proteome</keyword>
<feature type="transmembrane region" description="Helical" evidence="10">
    <location>
        <begin position="563"/>
        <end position="582"/>
    </location>
</feature>
<dbReference type="PANTHER" id="PTHR10489">
    <property type="entry name" value="CELL ADHESION MOLECULE"/>
    <property type="match status" value="1"/>
</dbReference>
<dbReference type="InterPro" id="IPR050119">
    <property type="entry name" value="CCR1-9-like"/>
</dbReference>
<dbReference type="GO" id="GO:0009897">
    <property type="term" value="C:external side of plasma membrane"/>
    <property type="evidence" value="ECO:0007669"/>
    <property type="project" value="TreeGrafter"/>
</dbReference>
<evidence type="ECO:0000256" key="6">
    <source>
        <dbReference type="ARBA" id="ARBA00023136"/>
    </source>
</evidence>
<keyword evidence="3 9" id="KW-0812">Transmembrane</keyword>
<keyword evidence="2" id="KW-1003">Cell membrane</keyword>
<name>A0A2U9AZ66_SCOMX</name>
<feature type="transmembrane region" description="Helical" evidence="10">
    <location>
        <begin position="76"/>
        <end position="95"/>
    </location>
</feature>
<evidence type="ECO:0000256" key="5">
    <source>
        <dbReference type="ARBA" id="ARBA00023040"/>
    </source>
</evidence>
<dbReference type="PROSITE" id="PS50262">
    <property type="entry name" value="G_PROTEIN_RECEP_F1_2"/>
    <property type="match status" value="2"/>
</dbReference>
<organism evidence="12 13">
    <name type="scientific">Scophthalmus maximus</name>
    <name type="common">Turbot</name>
    <name type="synonym">Psetta maxima</name>
    <dbReference type="NCBI Taxonomy" id="52904"/>
    <lineage>
        <taxon>Eukaryota</taxon>
        <taxon>Metazoa</taxon>
        <taxon>Chordata</taxon>
        <taxon>Craniata</taxon>
        <taxon>Vertebrata</taxon>
        <taxon>Euteleostomi</taxon>
        <taxon>Actinopterygii</taxon>
        <taxon>Neopterygii</taxon>
        <taxon>Teleostei</taxon>
        <taxon>Neoteleostei</taxon>
        <taxon>Acanthomorphata</taxon>
        <taxon>Carangaria</taxon>
        <taxon>Pleuronectiformes</taxon>
        <taxon>Pleuronectoidei</taxon>
        <taxon>Scophthalmidae</taxon>
        <taxon>Scophthalmus</taxon>
    </lineage>
</organism>
<evidence type="ECO:0000256" key="9">
    <source>
        <dbReference type="RuleBase" id="RU000688"/>
    </source>
</evidence>
<feature type="transmembrane region" description="Helical" evidence="10">
    <location>
        <begin position="389"/>
        <end position="410"/>
    </location>
</feature>
<feature type="transmembrane region" description="Helical" evidence="10">
    <location>
        <begin position="422"/>
        <end position="442"/>
    </location>
</feature>
<keyword evidence="6 10" id="KW-0472">Membrane</keyword>
<dbReference type="GO" id="GO:0019957">
    <property type="term" value="F:C-C chemokine binding"/>
    <property type="evidence" value="ECO:0007669"/>
    <property type="project" value="TreeGrafter"/>
</dbReference>
<evidence type="ECO:0000256" key="3">
    <source>
        <dbReference type="ARBA" id="ARBA00022692"/>
    </source>
</evidence>
<feature type="transmembrane region" description="Helical" evidence="10">
    <location>
        <begin position="351"/>
        <end position="369"/>
    </location>
</feature>
<evidence type="ECO:0000313" key="12">
    <source>
        <dbReference type="EMBL" id="AWO96916.1"/>
    </source>
</evidence>
<dbReference type="PROSITE" id="PS00237">
    <property type="entry name" value="G_PROTEIN_RECEP_F1_1"/>
    <property type="match status" value="2"/>
</dbReference>
<evidence type="ECO:0000256" key="10">
    <source>
        <dbReference type="SAM" id="Phobius"/>
    </source>
</evidence>
<evidence type="ECO:0000256" key="8">
    <source>
        <dbReference type="ARBA" id="ARBA00023224"/>
    </source>
</evidence>
<dbReference type="Pfam" id="PF00001">
    <property type="entry name" value="7tm_1"/>
    <property type="match status" value="2"/>
</dbReference>
<dbReference type="GO" id="GO:0016493">
    <property type="term" value="F:C-C chemokine receptor activity"/>
    <property type="evidence" value="ECO:0007669"/>
    <property type="project" value="TreeGrafter"/>
</dbReference>
<dbReference type="Proteomes" id="UP000246464">
    <property type="component" value="Chromosome 1"/>
</dbReference>
<dbReference type="AlphaFoldDB" id="A0A2U9AZ66"/>
<dbReference type="GO" id="GO:0006955">
    <property type="term" value="P:immune response"/>
    <property type="evidence" value="ECO:0007669"/>
    <property type="project" value="TreeGrafter"/>
</dbReference>
<comment type="subcellular location">
    <subcellularLocation>
        <location evidence="1">Cell membrane</location>
        <topology evidence="1">Multi-pass membrane protein</topology>
    </subcellularLocation>
</comment>
<dbReference type="GO" id="GO:0060326">
    <property type="term" value="P:cell chemotaxis"/>
    <property type="evidence" value="ECO:0007669"/>
    <property type="project" value="TreeGrafter"/>
</dbReference>
<evidence type="ECO:0000256" key="7">
    <source>
        <dbReference type="ARBA" id="ARBA00023170"/>
    </source>
</evidence>
<evidence type="ECO:0000256" key="4">
    <source>
        <dbReference type="ARBA" id="ARBA00022989"/>
    </source>
</evidence>
<evidence type="ECO:0000256" key="1">
    <source>
        <dbReference type="ARBA" id="ARBA00004651"/>
    </source>
</evidence>
<proteinExistence type="inferred from homology"/>
<feature type="domain" description="G-protein coupled receptors family 1 profile" evidence="11">
    <location>
        <begin position="55"/>
        <end position="300"/>
    </location>
</feature>
<dbReference type="Gene3D" id="1.20.1070.10">
    <property type="entry name" value="Rhodopsin 7-helix transmembrane proteins"/>
    <property type="match status" value="2"/>
</dbReference>
<evidence type="ECO:0000256" key="2">
    <source>
        <dbReference type="ARBA" id="ARBA00022475"/>
    </source>
</evidence>
<feature type="transmembrane region" description="Helical" evidence="10">
    <location>
        <begin position="115"/>
        <end position="138"/>
    </location>
</feature>
<keyword evidence="8 9" id="KW-0807">Transducer</keyword>
<dbReference type="EMBL" id="CP026243">
    <property type="protein sequence ID" value="AWO96916.1"/>
    <property type="molecule type" value="Genomic_DNA"/>
</dbReference>
<dbReference type="PANTHER" id="PTHR10489:SF627">
    <property type="entry name" value="C-C CHEMOKINE RECEPTOR TYPE 8"/>
    <property type="match status" value="1"/>
</dbReference>
<gene>
    <name evidence="12" type="ORF">SMAX5B_011910</name>
</gene>
<dbReference type="STRING" id="52904.ENSSMAP00000007605"/>
<feature type="transmembrane region" description="Helical" evidence="10">
    <location>
        <begin position="145"/>
        <end position="168"/>
    </location>
</feature>
<feature type="transmembrane region" description="Helical" evidence="10">
    <location>
        <begin position="205"/>
        <end position="225"/>
    </location>
</feature>
<reference evidence="12 13" key="1">
    <citation type="submission" date="2017-12" db="EMBL/GenBank/DDBJ databases">
        <title>Integrating genomic resources of turbot (Scophthalmus maximus) in depth evaluation of genetic and physical mapping variation across individuals.</title>
        <authorList>
            <person name="Martinez P."/>
        </authorList>
    </citation>
    <scope>NUCLEOTIDE SEQUENCE [LARGE SCALE GENOMIC DNA]</scope>
</reference>
<dbReference type="SUPFAM" id="SSF81321">
    <property type="entry name" value="Family A G protein-coupled receptor-like"/>
    <property type="match status" value="2"/>
</dbReference>
<keyword evidence="5 9" id="KW-0297">G-protein coupled receptor</keyword>
<dbReference type="InterPro" id="IPR000355">
    <property type="entry name" value="Chemokine_rcpt"/>
</dbReference>
<dbReference type="FunFam" id="1.20.1070.10:FF:000026">
    <property type="entry name" value="C-C chemokine receptor type 5"/>
    <property type="match status" value="2"/>
</dbReference>
<accession>A0A2U9AZ66</accession>
<feature type="transmembrane region" description="Helical" evidence="10">
    <location>
        <begin position="498"/>
        <end position="521"/>
    </location>
</feature>
<dbReference type="InterPro" id="IPR000276">
    <property type="entry name" value="GPCR_Rhodpsn"/>
</dbReference>
<keyword evidence="4 10" id="KW-1133">Transmembrane helix</keyword>
<evidence type="ECO:0000313" key="13">
    <source>
        <dbReference type="Proteomes" id="UP000246464"/>
    </source>
</evidence>
<feature type="transmembrane region" description="Helical" evidence="10">
    <location>
        <begin position="457"/>
        <end position="478"/>
    </location>
</feature>
<feature type="transmembrane region" description="Helical" evidence="10">
    <location>
        <begin position="280"/>
        <end position="303"/>
    </location>
</feature>
<dbReference type="PRINTS" id="PR00237">
    <property type="entry name" value="GPCRRHODOPSN"/>
</dbReference>
<feature type="transmembrane region" description="Helical" evidence="10">
    <location>
        <begin position="43"/>
        <end position="64"/>
    </location>
</feature>
<dbReference type="PRINTS" id="PR00657">
    <property type="entry name" value="CCCHEMOKINER"/>
</dbReference>
<feature type="transmembrane region" description="Helical" evidence="10">
    <location>
        <begin position="594"/>
        <end position="612"/>
    </location>
</feature>
<sequence length="711" mass="80211">MSCSFSHSSMNTSGWEMYDYDYNATCEQDPSLEFPWGSMVLPILYYVLFCLGLIGNITVLWVLLRYIRLKSMTDVCLLNLALSDLMMAVSLPLWAHNFQSLASCKLMTGVYQLGFYSGTLFVTLMSADRYLAIVHAVASMRARTLRYGITASIAVWVVAGAMATPQLIFASLEHDEDDASQCQPLYPEDRPRFWKMLRNFGENTVGLFVCLPVMIFCYVKILAVLSRSRNSKKDKAVKLIFTIVCVFVVCWVPYNVVVFLQTLQLFDVLNNCADSKTVNSAMGFAEIIALAHCCVNPVIYAFVGEKFRKSLGKVLASFFCWGHQSRLDFSHRSSTEKETSNTPSKEKNNNFPVFGLSTPAAFTDYLYDYPDHDFGRCVYERHGARFLPALYTTFFLVGLLGNTLVIWVIACGVRLRSMTDVCLLNLAIADLLLVCSLPFLAYQARDQWLFGDAMCKVILGVYHIVFYCGIFFITLMSIDRYLAVVHAIYAMRARTRSFGLIAAAVTWVAGFLASFPDLIFLKQQSSGNTTQLCFPAYPTDAFSYTSLSNSHSWRVFSLFKMNILGLLVPAVLMCFCYSQIVCRLLYSQSPKKQAIRLVLVVVAVFFCCWVPYNVASFVKALELLHYYTECESSKAIRLTLQVTEAIAYSHSCLNPILYVFVGEKFRRHLVRLINRAPCRLCQVIKVCIPQARMAGSVYSQTTSVDERSTAV</sequence>
<dbReference type="CDD" id="cd14984">
    <property type="entry name" value="7tmA_Chemokine_R"/>
    <property type="match status" value="2"/>
</dbReference>
<feature type="transmembrane region" description="Helical" evidence="10">
    <location>
        <begin position="237"/>
        <end position="260"/>
    </location>
</feature>
<dbReference type="InterPro" id="IPR017452">
    <property type="entry name" value="GPCR_Rhodpsn_7TM"/>
</dbReference>